<dbReference type="EMBL" id="FPIA01000163">
    <property type="protein sequence ID" value="SFV89499.1"/>
    <property type="molecule type" value="Genomic_DNA"/>
</dbReference>
<dbReference type="AlphaFoldDB" id="A0A1W1E6D2"/>
<name>A0A1W1E6D2_9ZZZZ</name>
<protein>
    <submittedName>
        <fullName evidence="3">Uncharacterized protein</fullName>
    </submittedName>
</protein>
<feature type="compositionally biased region" description="Low complexity" evidence="1">
    <location>
        <begin position="70"/>
        <end position="85"/>
    </location>
</feature>
<evidence type="ECO:0000256" key="1">
    <source>
        <dbReference type="SAM" id="MobiDB-lite"/>
    </source>
</evidence>
<feature type="compositionally biased region" description="Pro residues" evidence="1">
    <location>
        <begin position="115"/>
        <end position="129"/>
    </location>
</feature>
<organism evidence="3">
    <name type="scientific">hydrothermal vent metagenome</name>
    <dbReference type="NCBI Taxonomy" id="652676"/>
    <lineage>
        <taxon>unclassified sequences</taxon>
        <taxon>metagenomes</taxon>
        <taxon>ecological metagenomes</taxon>
    </lineage>
</organism>
<feature type="transmembrane region" description="Helical" evidence="2">
    <location>
        <begin position="38"/>
        <end position="58"/>
    </location>
</feature>
<proteinExistence type="predicted"/>
<accession>A0A1W1E6D2</accession>
<evidence type="ECO:0000256" key="2">
    <source>
        <dbReference type="SAM" id="Phobius"/>
    </source>
</evidence>
<keyword evidence="2" id="KW-0472">Membrane</keyword>
<keyword evidence="2" id="KW-1133">Transmembrane helix</keyword>
<keyword evidence="2" id="KW-0812">Transmembrane</keyword>
<reference evidence="3" key="1">
    <citation type="submission" date="2016-10" db="EMBL/GenBank/DDBJ databases">
        <authorList>
            <person name="de Groot N.N."/>
        </authorList>
    </citation>
    <scope>NUCLEOTIDE SEQUENCE</scope>
</reference>
<feature type="compositionally biased region" description="Low complexity" evidence="1">
    <location>
        <begin position="98"/>
        <end position="114"/>
    </location>
</feature>
<gene>
    <name evidence="3" type="ORF">MNB_SUP05-SYMBIONT-7-105</name>
</gene>
<feature type="region of interest" description="Disordered" evidence="1">
    <location>
        <begin position="66"/>
        <end position="133"/>
    </location>
</feature>
<feature type="transmembrane region" description="Helical" evidence="2">
    <location>
        <begin position="6"/>
        <end position="26"/>
    </location>
</feature>
<evidence type="ECO:0000313" key="3">
    <source>
        <dbReference type="EMBL" id="SFV89499.1"/>
    </source>
</evidence>
<sequence>MVFLTEEIIFFSIFGLKLLQFLIFYVKVRNIMNSTQQKISITTIGIIAIAGLITLLNISKPTQPTTSVFNTPNLNTTSNNTQKNTSHPPNSKPDSKNKQNNNPFNSNQANNAPNPHFPPGFPEPLPPLDPAKLKQNDDLIAQGDAIVAEMNTLIAGLDLPKIKLSAAEQAQLNTQRQIQQTRLEDIKTQLEILQGALQ</sequence>